<evidence type="ECO:0000313" key="3">
    <source>
        <dbReference type="EMBL" id="TXC64806.1"/>
    </source>
</evidence>
<comment type="caution">
    <text evidence="3">The sequence shown here is derived from an EMBL/GenBank/DDBJ whole genome shotgun (WGS) entry which is preliminary data.</text>
</comment>
<accession>A0A5C6TYS0</accession>
<evidence type="ECO:0000313" key="4">
    <source>
        <dbReference type="Proteomes" id="UP000321249"/>
    </source>
</evidence>
<name>A0A5C6TYS0_9SPHN</name>
<feature type="compositionally biased region" description="Basic residues" evidence="1">
    <location>
        <begin position="9"/>
        <end position="18"/>
    </location>
</feature>
<organism evidence="3 4">
    <name type="scientific">Allosphingosinicella ginsenosidimutans</name>
    <dbReference type="NCBI Taxonomy" id="1176539"/>
    <lineage>
        <taxon>Bacteria</taxon>
        <taxon>Pseudomonadati</taxon>
        <taxon>Pseudomonadota</taxon>
        <taxon>Alphaproteobacteria</taxon>
        <taxon>Sphingomonadales</taxon>
        <taxon>Sphingomonadaceae</taxon>
        <taxon>Allosphingosinicella</taxon>
    </lineage>
</organism>
<reference evidence="3 4" key="1">
    <citation type="journal article" date="2015" name="J. Microbiol.">
        <title>Sphingosinicella ginsenosidimutans sp. nov., with ginsenoside converting activity.</title>
        <authorList>
            <person name="Kim J.K."/>
            <person name="Kang M.S."/>
            <person name="Park S.C."/>
            <person name="Kim K.M."/>
            <person name="Choi K."/>
            <person name="Yoon M.H."/>
            <person name="Im W.T."/>
        </authorList>
    </citation>
    <scope>NUCLEOTIDE SEQUENCE [LARGE SCALE GENOMIC DNA]</scope>
    <source>
        <strain evidence="3 4">BS-11</strain>
    </source>
</reference>
<protein>
    <submittedName>
        <fullName evidence="3">Hydrolase 1, exosortase A system-associated</fullName>
    </submittedName>
</protein>
<dbReference type="AlphaFoldDB" id="A0A5C6TYS0"/>
<dbReference type="InterPro" id="IPR017531">
    <property type="entry name" value="Hydrolase-1_PEP"/>
</dbReference>
<keyword evidence="4" id="KW-1185">Reference proteome</keyword>
<dbReference type="Proteomes" id="UP000321249">
    <property type="component" value="Unassembled WGS sequence"/>
</dbReference>
<dbReference type="InterPro" id="IPR022742">
    <property type="entry name" value="Hydrolase_4"/>
</dbReference>
<evidence type="ECO:0000256" key="1">
    <source>
        <dbReference type="SAM" id="MobiDB-lite"/>
    </source>
</evidence>
<dbReference type="Pfam" id="PF12146">
    <property type="entry name" value="Hydrolase_4"/>
    <property type="match status" value="1"/>
</dbReference>
<proteinExistence type="predicted"/>
<keyword evidence="3" id="KW-0378">Hydrolase</keyword>
<dbReference type="GO" id="GO:0016787">
    <property type="term" value="F:hydrolase activity"/>
    <property type="evidence" value="ECO:0007669"/>
    <property type="project" value="UniProtKB-KW"/>
</dbReference>
<dbReference type="InterPro" id="IPR029058">
    <property type="entry name" value="AB_hydrolase_fold"/>
</dbReference>
<dbReference type="Gene3D" id="3.40.50.1820">
    <property type="entry name" value="alpha/beta hydrolase"/>
    <property type="match status" value="1"/>
</dbReference>
<feature type="compositionally biased region" description="Basic residues" evidence="1">
    <location>
        <begin position="28"/>
        <end position="37"/>
    </location>
</feature>
<sequence length="334" mass="35759">MGRLPGLGRRARLPRRRQALCAGPASHRPPRQRSRRGRPQDRRPGAVAAIGAGQLRRAGRSDGGGHRRLARDMRRLLTFTCEGATLGATLDEGKGPIGLLMVMGGSQTRVGSHRMYERLSKSLSENGISCFRFDRRGVGDSAGEDPGFRGSGPDIQAALAAFRAEVPALTRILGFGLCDGASALALHGDGIDGLILVNPWLVEAEAGAPPAAAVSAHYRAQLASREGWKRLLTGAVNFRKLIRGLWRIVTGRRQAGLARDIARALRKRRVPSEVILATGDATAIAAAAELRTPLYGGLVQATQTFATNSHTFARPGDEAALLEMVEQAIHSLRR</sequence>
<evidence type="ECO:0000259" key="2">
    <source>
        <dbReference type="Pfam" id="PF12146"/>
    </source>
</evidence>
<feature type="region of interest" description="Disordered" evidence="1">
    <location>
        <begin position="1"/>
        <end position="45"/>
    </location>
</feature>
<feature type="domain" description="Serine aminopeptidase S33" evidence="2">
    <location>
        <begin position="114"/>
        <end position="223"/>
    </location>
</feature>
<gene>
    <name evidence="3" type="ORF">FRZ32_14835</name>
</gene>
<dbReference type="EMBL" id="VOQQ01000001">
    <property type="protein sequence ID" value="TXC64806.1"/>
    <property type="molecule type" value="Genomic_DNA"/>
</dbReference>
<dbReference type="SUPFAM" id="SSF53474">
    <property type="entry name" value="alpha/beta-Hydrolases"/>
    <property type="match status" value="1"/>
</dbReference>
<dbReference type="NCBIfam" id="TIGR03100">
    <property type="entry name" value="hydr1_PEP"/>
    <property type="match status" value="1"/>
</dbReference>